<reference evidence="1" key="1">
    <citation type="submission" date="2024-09" db="EMBL/GenBank/DDBJ databases">
        <title>Draft Genome Sequences of Neofusicoccum parvum.</title>
        <authorList>
            <person name="Ashida A."/>
            <person name="Camagna M."/>
            <person name="Tanaka A."/>
            <person name="Takemoto D."/>
        </authorList>
    </citation>
    <scope>NUCLEOTIDE SEQUENCE</scope>
    <source>
        <strain evidence="1">PPO83</strain>
    </source>
</reference>
<comment type="caution">
    <text evidence="1">The sequence shown here is derived from an EMBL/GenBank/DDBJ whole genome shotgun (WGS) entry which is preliminary data.</text>
</comment>
<protein>
    <submittedName>
        <fullName evidence="1">Uncharacterized protein</fullName>
    </submittedName>
</protein>
<dbReference type="Proteomes" id="UP001165186">
    <property type="component" value="Unassembled WGS sequence"/>
</dbReference>
<proteinExistence type="predicted"/>
<evidence type="ECO:0000313" key="1">
    <source>
        <dbReference type="EMBL" id="GME32561.1"/>
    </source>
</evidence>
<keyword evidence="2" id="KW-1185">Reference proteome</keyword>
<sequence>MRNGFLGTPEEPQNTIDRDSLCFACPEPDVVLHAGQPGFREGLMRLYEPAESRAAEQLVQLKERLRHTRTEDFFEVVTEGLAQITGAQYAFVSKRILVDDENVAVEMPPIGQPGACLMGAAFYVNDGYDIQAKFKNFKYHAYSCPCAYMKHDKIFLIPERLNEFIPNNPNNLAIPGEAYLDNSAGLTWR</sequence>
<organism evidence="1 2">
    <name type="scientific">Neofusicoccum parvum</name>
    <dbReference type="NCBI Taxonomy" id="310453"/>
    <lineage>
        <taxon>Eukaryota</taxon>
        <taxon>Fungi</taxon>
        <taxon>Dikarya</taxon>
        <taxon>Ascomycota</taxon>
        <taxon>Pezizomycotina</taxon>
        <taxon>Dothideomycetes</taxon>
        <taxon>Dothideomycetes incertae sedis</taxon>
        <taxon>Botryosphaeriales</taxon>
        <taxon>Botryosphaeriaceae</taxon>
        <taxon>Neofusicoccum</taxon>
    </lineage>
</organism>
<gene>
    <name evidence="1" type="primary">g422</name>
    <name evidence="1" type="ORF">NpPPO83_00000422</name>
</gene>
<dbReference type="EMBL" id="BSXG01000062">
    <property type="protein sequence ID" value="GME32561.1"/>
    <property type="molecule type" value="Genomic_DNA"/>
</dbReference>
<evidence type="ECO:0000313" key="2">
    <source>
        <dbReference type="Proteomes" id="UP001165186"/>
    </source>
</evidence>
<name>A0ACB5SA70_9PEZI</name>
<accession>A0ACB5SA70</accession>